<dbReference type="AlphaFoldDB" id="E8X157"/>
<name>E8X157_GRATM</name>
<dbReference type="eggNOG" id="COG5042">
    <property type="taxonomic scope" value="Bacteria"/>
</dbReference>
<protein>
    <submittedName>
        <fullName evidence="1">Purine nucleoside permease</fullName>
    </submittedName>
</protein>
<dbReference type="Pfam" id="PF06516">
    <property type="entry name" value="NUP"/>
    <property type="match status" value="1"/>
</dbReference>
<dbReference type="STRING" id="1198114.AciX9_0855"/>
<dbReference type="GO" id="GO:0055085">
    <property type="term" value="P:transmembrane transport"/>
    <property type="evidence" value="ECO:0007669"/>
    <property type="project" value="InterPro"/>
</dbReference>
<dbReference type="HOGENOM" id="CLU_031475_1_2_0"/>
<dbReference type="Proteomes" id="UP000000343">
    <property type="component" value="Chromosome"/>
</dbReference>
<accession>E8X157</accession>
<dbReference type="PaxDb" id="1198114-AciX9_0855"/>
<dbReference type="PIRSF" id="PIRSF013171">
    <property type="entry name" value="Pur_nuclsid_perm"/>
    <property type="match status" value="1"/>
</dbReference>
<dbReference type="KEGG" id="acm:AciX9_0855"/>
<dbReference type="Gene3D" id="3.40.50.1580">
    <property type="entry name" value="Nucleoside phosphorylase domain"/>
    <property type="match status" value="1"/>
</dbReference>
<dbReference type="GO" id="GO:0003824">
    <property type="term" value="F:catalytic activity"/>
    <property type="evidence" value="ECO:0007669"/>
    <property type="project" value="InterPro"/>
</dbReference>
<dbReference type="OrthoDB" id="109937at2"/>
<evidence type="ECO:0000313" key="1">
    <source>
        <dbReference type="EMBL" id="ADW67923.1"/>
    </source>
</evidence>
<reference evidence="2" key="1">
    <citation type="submission" date="2011-01" db="EMBL/GenBank/DDBJ databases">
        <title>Complete sequence of chromosome of Acidobacterium sp. MP5ACTX9.</title>
        <authorList>
            <consortium name="US DOE Joint Genome Institute"/>
            <person name="Lucas S."/>
            <person name="Copeland A."/>
            <person name="Lapidus A."/>
            <person name="Cheng J.-F."/>
            <person name="Goodwin L."/>
            <person name="Pitluck S."/>
            <person name="Teshima H."/>
            <person name="Detter J.C."/>
            <person name="Han C."/>
            <person name="Tapia R."/>
            <person name="Land M."/>
            <person name="Hauser L."/>
            <person name="Kyrpides N."/>
            <person name="Ivanova N."/>
            <person name="Ovchinnikova G."/>
            <person name="Pagani I."/>
            <person name="Rawat S.R."/>
            <person name="Mannisto M."/>
            <person name="Haggblom M.M."/>
            <person name="Woyke T."/>
        </authorList>
    </citation>
    <scope>NUCLEOTIDE SEQUENCE [LARGE SCALE GENOMIC DNA]</scope>
    <source>
        <strain evidence="2">MP5ACTX9</strain>
    </source>
</reference>
<dbReference type="InterPro" id="IPR035994">
    <property type="entry name" value="Nucleoside_phosphorylase_sf"/>
</dbReference>
<proteinExistence type="predicted"/>
<dbReference type="RefSeq" id="WP_013579248.1">
    <property type="nucleotide sequence ID" value="NC_015064.1"/>
</dbReference>
<keyword evidence="2" id="KW-1185">Reference proteome</keyword>
<gene>
    <name evidence="1" type="ordered locus">AciX9_0855</name>
</gene>
<sequence>MQRIKLVLIAAFEPDWPLNEGPVPGELTLFRQRNNLTQTIPLEAAYRPLLTDGAGTLALATGVGAARAAASVMALGLDPRFDLTNARFLITGVAGATPTQASLASVVLPDYVVDGDLTHELDAREIPAEWPDGFIPIGKTTPYEAPRAARFNNDDGIVFQLNSTLIERAFNLTRNIILEDTPQITERRAQFSPAQSAPKVLRGDELSSSTFFHGRLMSQRATRWVSYQTEGQATYTITAMEDTGILQSLTFLAAAGKLDFNRVLIARAVSNYDQQREDITAAESLAETKVATYSAYRPALENAHRVATAIIQSLDQDPT</sequence>
<organism evidence="2">
    <name type="scientific">Granulicella tundricola (strain ATCC BAA-1859 / DSM 23138 / MP5ACTX9)</name>
    <dbReference type="NCBI Taxonomy" id="1198114"/>
    <lineage>
        <taxon>Bacteria</taxon>
        <taxon>Pseudomonadati</taxon>
        <taxon>Acidobacteriota</taxon>
        <taxon>Terriglobia</taxon>
        <taxon>Terriglobales</taxon>
        <taxon>Acidobacteriaceae</taxon>
        <taxon>Granulicella</taxon>
    </lineage>
</organism>
<dbReference type="PANTHER" id="PTHR38643">
    <property type="entry name" value="PURINE NUCLEOSIDE PERMEASE C285.05-RELATED"/>
    <property type="match status" value="1"/>
</dbReference>
<evidence type="ECO:0000313" key="2">
    <source>
        <dbReference type="Proteomes" id="UP000000343"/>
    </source>
</evidence>
<dbReference type="PANTHER" id="PTHR38643:SF1">
    <property type="entry name" value="PURINE NUCLEOSIDE PERMEASE C285.05-RELATED"/>
    <property type="match status" value="1"/>
</dbReference>
<dbReference type="EMBL" id="CP002480">
    <property type="protein sequence ID" value="ADW67923.1"/>
    <property type="molecule type" value="Genomic_DNA"/>
</dbReference>
<dbReference type="GO" id="GO:0009116">
    <property type="term" value="P:nucleoside metabolic process"/>
    <property type="evidence" value="ECO:0007669"/>
    <property type="project" value="InterPro"/>
</dbReference>
<dbReference type="InterPro" id="IPR009486">
    <property type="entry name" value="Pur_nuclsid_perm"/>
</dbReference>